<reference evidence="1 2" key="1">
    <citation type="submission" date="2021-12" db="EMBL/GenBank/DDBJ databases">
        <title>Genome sequencing of bacteria with rrn-lacking chromosome and rrn-plasmid.</title>
        <authorList>
            <person name="Anda M."/>
            <person name="Iwasaki W."/>
        </authorList>
    </citation>
    <scope>NUCLEOTIDE SEQUENCE [LARGE SCALE GENOMIC DNA]</scope>
    <source>
        <strain evidence="1 2">DSM 100852</strain>
    </source>
</reference>
<evidence type="ECO:0000313" key="2">
    <source>
        <dbReference type="Proteomes" id="UP001348817"/>
    </source>
</evidence>
<protein>
    <recommendedName>
        <fullName evidence="3">HTH domain-containing protein</fullName>
    </recommendedName>
</protein>
<dbReference type="EMBL" id="AP025314">
    <property type="protein sequence ID" value="BDD07590.1"/>
    <property type="molecule type" value="Genomic_DNA"/>
</dbReference>
<keyword evidence="2" id="KW-1185">Reference proteome</keyword>
<proteinExistence type="predicted"/>
<dbReference type="AlphaFoldDB" id="A0AAU9D5Z8"/>
<sequence>MNIIKYLERLEHMDSLIRRAATGPPDVFAKKVGLSRSALMEYIRILKTLGAPVAYDSYLGTYRYEKAGKMRIGFEVLDD</sequence>
<name>A0AAU9D5Z8_9BACT</name>
<dbReference type="RefSeq" id="WP_338392908.1">
    <property type="nucleotide sequence ID" value="NZ_AP025314.1"/>
</dbReference>
<evidence type="ECO:0008006" key="3">
    <source>
        <dbReference type="Google" id="ProtNLM"/>
    </source>
</evidence>
<accession>A0AAU9D5Z8</accession>
<dbReference type="KEGG" id="fax:FUAX_00220"/>
<dbReference type="Proteomes" id="UP001348817">
    <property type="component" value="Chromosome"/>
</dbReference>
<evidence type="ECO:0000313" key="1">
    <source>
        <dbReference type="EMBL" id="BDD07590.1"/>
    </source>
</evidence>
<organism evidence="1 2">
    <name type="scientific">Fulvitalea axinellae</name>
    <dbReference type="NCBI Taxonomy" id="1182444"/>
    <lineage>
        <taxon>Bacteria</taxon>
        <taxon>Pseudomonadati</taxon>
        <taxon>Bacteroidota</taxon>
        <taxon>Cytophagia</taxon>
        <taxon>Cytophagales</taxon>
        <taxon>Persicobacteraceae</taxon>
        <taxon>Fulvitalea</taxon>
    </lineage>
</organism>
<gene>
    <name evidence="1" type="ORF">FUAX_00220</name>
</gene>